<keyword evidence="1" id="KW-0732">Signal</keyword>
<dbReference type="GO" id="GO:0006995">
    <property type="term" value="P:cellular response to nitrogen starvation"/>
    <property type="evidence" value="ECO:0007669"/>
    <property type="project" value="InterPro"/>
</dbReference>
<feature type="chain" id="PRO_5035836973" evidence="1">
    <location>
        <begin position="25"/>
        <end position="95"/>
    </location>
</feature>
<evidence type="ECO:0000313" key="2">
    <source>
        <dbReference type="EMBL" id="CAA2989291.1"/>
    </source>
</evidence>
<dbReference type="GO" id="GO:0006970">
    <property type="term" value="P:response to osmotic stress"/>
    <property type="evidence" value="ECO:0007669"/>
    <property type="project" value="InterPro"/>
</dbReference>
<dbReference type="Proteomes" id="UP000594638">
    <property type="component" value="Unassembled WGS sequence"/>
</dbReference>
<dbReference type="AlphaFoldDB" id="A0A8S0SDF4"/>
<comment type="caution">
    <text evidence="2">The sequence shown here is derived from an EMBL/GenBank/DDBJ whole genome shotgun (WGS) entry which is preliminary data.</text>
</comment>
<organism evidence="2 3">
    <name type="scientific">Olea europaea subsp. europaea</name>
    <dbReference type="NCBI Taxonomy" id="158383"/>
    <lineage>
        <taxon>Eukaryota</taxon>
        <taxon>Viridiplantae</taxon>
        <taxon>Streptophyta</taxon>
        <taxon>Embryophyta</taxon>
        <taxon>Tracheophyta</taxon>
        <taxon>Spermatophyta</taxon>
        <taxon>Magnoliopsida</taxon>
        <taxon>eudicotyledons</taxon>
        <taxon>Gunneridae</taxon>
        <taxon>Pentapetalae</taxon>
        <taxon>asterids</taxon>
        <taxon>lamiids</taxon>
        <taxon>Lamiales</taxon>
        <taxon>Oleaceae</taxon>
        <taxon>Oleeae</taxon>
        <taxon>Olea</taxon>
    </lineage>
</organism>
<name>A0A8S0SDF4_OLEEU</name>
<proteinExistence type="predicted"/>
<dbReference type="OrthoDB" id="1915362at2759"/>
<dbReference type="InterPro" id="IPR038930">
    <property type="entry name" value="CEP13/CEP14"/>
</dbReference>
<sequence length="95" mass="10364">MGRKNQVFLLFLIILASVVSSTHGRKLLNVQHNTTKKTLFLDESSYLNALPNGTMPPSTPSKYGNSETVDEKLVECNLVAVDRILKSVPSPGVGH</sequence>
<gene>
    <name evidence="2" type="ORF">OLEA9_A018887</name>
</gene>
<feature type="signal peptide" evidence="1">
    <location>
        <begin position="1"/>
        <end position="24"/>
    </location>
</feature>
<reference evidence="2 3" key="1">
    <citation type="submission" date="2019-12" db="EMBL/GenBank/DDBJ databases">
        <authorList>
            <person name="Alioto T."/>
            <person name="Alioto T."/>
            <person name="Gomez Garrido J."/>
        </authorList>
    </citation>
    <scope>NUCLEOTIDE SEQUENCE [LARGE SCALE GENOMIC DNA]</scope>
</reference>
<evidence type="ECO:0000256" key="1">
    <source>
        <dbReference type="SAM" id="SignalP"/>
    </source>
</evidence>
<dbReference type="PANTHER" id="PTHR37180">
    <property type="entry name" value="PRECURSOR OF CEP14"/>
    <property type="match status" value="1"/>
</dbReference>
<dbReference type="PANTHER" id="PTHR37180:SF2">
    <property type="entry name" value="PRECURSOR OF CEP14"/>
    <property type="match status" value="1"/>
</dbReference>
<protein>
    <submittedName>
        <fullName evidence="2">Uncharacterized protein</fullName>
    </submittedName>
</protein>
<keyword evidence="3" id="KW-1185">Reference proteome</keyword>
<evidence type="ECO:0000313" key="3">
    <source>
        <dbReference type="Proteomes" id="UP000594638"/>
    </source>
</evidence>
<dbReference type="EMBL" id="CACTIH010004079">
    <property type="protein sequence ID" value="CAA2989291.1"/>
    <property type="molecule type" value="Genomic_DNA"/>
</dbReference>
<dbReference type="Gramene" id="OE9A018887T1">
    <property type="protein sequence ID" value="OE9A018887C1"/>
    <property type="gene ID" value="OE9A018887"/>
</dbReference>
<accession>A0A8S0SDF4</accession>